<evidence type="ECO:0000256" key="3">
    <source>
        <dbReference type="ARBA" id="ARBA00023163"/>
    </source>
</evidence>
<evidence type="ECO:0000259" key="4">
    <source>
        <dbReference type="PROSITE" id="PS50042"/>
    </source>
</evidence>
<dbReference type="RefSeq" id="WP_190195058.1">
    <property type="nucleotide sequence ID" value="NZ_BMVU01000098.1"/>
</dbReference>
<protein>
    <recommendedName>
        <fullName evidence="4">Cyclic nucleotide-binding domain-containing protein</fullName>
    </recommendedName>
</protein>
<keyword evidence="6" id="KW-1185">Reference proteome</keyword>
<keyword evidence="1" id="KW-0805">Transcription regulation</keyword>
<evidence type="ECO:0000313" key="6">
    <source>
        <dbReference type="Proteomes" id="UP000619244"/>
    </source>
</evidence>
<evidence type="ECO:0000256" key="2">
    <source>
        <dbReference type="ARBA" id="ARBA00023125"/>
    </source>
</evidence>
<dbReference type="InterPro" id="IPR018490">
    <property type="entry name" value="cNMP-bd_dom_sf"/>
</dbReference>
<dbReference type="InterPro" id="IPR000595">
    <property type="entry name" value="cNMP-bd_dom"/>
</dbReference>
<keyword evidence="2" id="KW-0238">DNA-binding</keyword>
<dbReference type="Pfam" id="PF13545">
    <property type="entry name" value="HTH_Crp_2"/>
    <property type="match status" value="1"/>
</dbReference>
<comment type="caution">
    <text evidence="5">The sequence shown here is derived from an EMBL/GenBank/DDBJ whole genome shotgun (WGS) entry which is preliminary data.</text>
</comment>
<evidence type="ECO:0000256" key="1">
    <source>
        <dbReference type="ARBA" id="ARBA00023015"/>
    </source>
</evidence>
<keyword evidence="3" id="KW-0804">Transcription</keyword>
<dbReference type="Gene3D" id="2.60.120.10">
    <property type="entry name" value="Jelly Rolls"/>
    <property type="match status" value="1"/>
</dbReference>
<reference evidence="5" key="1">
    <citation type="journal article" date="2014" name="Int. J. Syst. Evol. Microbiol.">
        <title>Complete genome sequence of Corynebacterium casei LMG S-19264T (=DSM 44701T), isolated from a smear-ripened cheese.</title>
        <authorList>
            <consortium name="US DOE Joint Genome Institute (JGI-PGF)"/>
            <person name="Walter F."/>
            <person name="Albersmeier A."/>
            <person name="Kalinowski J."/>
            <person name="Ruckert C."/>
        </authorList>
    </citation>
    <scope>NUCLEOTIDE SEQUENCE</scope>
    <source>
        <strain evidence="5">JCM 4790</strain>
    </source>
</reference>
<dbReference type="InterPro" id="IPR012318">
    <property type="entry name" value="HTH_CRP"/>
</dbReference>
<organism evidence="5 6">
    <name type="scientific">Streptomyces minutiscleroticus</name>
    <dbReference type="NCBI Taxonomy" id="68238"/>
    <lineage>
        <taxon>Bacteria</taxon>
        <taxon>Bacillati</taxon>
        <taxon>Actinomycetota</taxon>
        <taxon>Actinomycetes</taxon>
        <taxon>Kitasatosporales</taxon>
        <taxon>Streptomycetaceae</taxon>
        <taxon>Streptomyces</taxon>
    </lineage>
</organism>
<proteinExistence type="predicted"/>
<dbReference type="PROSITE" id="PS50042">
    <property type="entry name" value="CNMP_BINDING_3"/>
    <property type="match status" value="1"/>
</dbReference>
<dbReference type="AlphaFoldDB" id="A0A918P2K8"/>
<reference evidence="5" key="2">
    <citation type="submission" date="2020-09" db="EMBL/GenBank/DDBJ databases">
        <authorList>
            <person name="Sun Q."/>
            <person name="Ohkuma M."/>
        </authorList>
    </citation>
    <scope>NUCLEOTIDE SEQUENCE</scope>
    <source>
        <strain evidence="5">JCM 4790</strain>
    </source>
</reference>
<dbReference type="Proteomes" id="UP000619244">
    <property type="component" value="Unassembled WGS sequence"/>
</dbReference>
<gene>
    <name evidence="5" type="ORF">GCM10010358_78700</name>
</gene>
<dbReference type="GO" id="GO:0006355">
    <property type="term" value="P:regulation of DNA-templated transcription"/>
    <property type="evidence" value="ECO:0007669"/>
    <property type="project" value="InterPro"/>
</dbReference>
<dbReference type="InterPro" id="IPR036390">
    <property type="entry name" value="WH_DNA-bd_sf"/>
</dbReference>
<feature type="domain" description="Cyclic nucleotide-binding" evidence="4">
    <location>
        <begin position="25"/>
        <end position="103"/>
    </location>
</feature>
<dbReference type="SUPFAM" id="SSF51206">
    <property type="entry name" value="cAMP-binding domain-like"/>
    <property type="match status" value="1"/>
</dbReference>
<dbReference type="SUPFAM" id="SSF46785">
    <property type="entry name" value="Winged helix' DNA-binding domain"/>
    <property type="match status" value="1"/>
</dbReference>
<evidence type="ECO:0000313" key="5">
    <source>
        <dbReference type="EMBL" id="GGY14963.1"/>
    </source>
</evidence>
<sequence length="244" mass="27549">MPVTSDAPRLTDLLLGRVRLPEESFLDHLPDETWEVMVKDWDQRVRSYERDALLPLGEADRQVFIIVQGCVRQDRYPLGEVADAPTITRFRGIGQLVGEAKLIDPTATVTTRCLSKTYAIPWRARYMAALQNERPEVRLALLRSIEDRHRRDERIYATFARPTFQRVSALLAHLAETAGVPDPTLSRRTVINGPTQKDLAAALQLGVSTVENAIRTLRYHGVVEAGYRKFTVHDLDALHRSAGV</sequence>
<dbReference type="EMBL" id="BMVU01000098">
    <property type="protein sequence ID" value="GGY14963.1"/>
    <property type="molecule type" value="Genomic_DNA"/>
</dbReference>
<dbReference type="GO" id="GO:0003677">
    <property type="term" value="F:DNA binding"/>
    <property type="evidence" value="ECO:0007669"/>
    <property type="project" value="UniProtKB-KW"/>
</dbReference>
<name>A0A918P2K8_9ACTN</name>
<dbReference type="InterPro" id="IPR014710">
    <property type="entry name" value="RmlC-like_jellyroll"/>
</dbReference>
<accession>A0A918P2K8</accession>